<sequence>MKKINSPTTHEKSIAMITSVGEKLVTLSRKLDLNISLNVILFSSDWFVFNFDTGLKSSGPEDVFLSELPARSVF</sequence>
<protein>
    <submittedName>
        <fullName evidence="1">Uncharacterized protein</fullName>
    </submittedName>
</protein>
<dbReference type="EMBL" id="VSSQ01115238">
    <property type="protein sequence ID" value="MPN50772.1"/>
    <property type="molecule type" value="Genomic_DNA"/>
</dbReference>
<proteinExistence type="predicted"/>
<organism evidence="1">
    <name type="scientific">bioreactor metagenome</name>
    <dbReference type="NCBI Taxonomy" id="1076179"/>
    <lineage>
        <taxon>unclassified sequences</taxon>
        <taxon>metagenomes</taxon>
        <taxon>ecological metagenomes</taxon>
    </lineage>
</organism>
<gene>
    <name evidence="1" type="ORF">SDC9_198405</name>
</gene>
<dbReference type="AlphaFoldDB" id="A0A645IIV6"/>
<evidence type="ECO:0000313" key="1">
    <source>
        <dbReference type="EMBL" id="MPN50772.1"/>
    </source>
</evidence>
<reference evidence="1" key="1">
    <citation type="submission" date="2019-08" db="EMBL/GenBank/DDBJ databases">
        <authorList>
            <person name="Kucharzyk K."/>
            <person name="Murdoch R.W."/>
            <person name="Higgins S."/>
            <person name="Loffler F."/>
        </authorList>
    </citation>
    <scope>NUCLEOTIDE SEQUENCE</scope>
</reference>
<accession>A0A645IIV6</accession>
<name>A0A645IIV6_9ZZZZ</name>
<comment type="caution">
    <text evidence="1">The sequence shown here is derived from an EMBL/GenBank/DDBJ whole genome shotgun (WGS) entry which is preliminary data.</text>
</comment>